<accession>A0A0F9J1I6</accession>
<feature type="non-terminal residue" evidence="2">
    <location>
        <position position="1"/>
    </location>
</feature>
<dbReference type="Pfam" id="PF10107">
    <property type="entry name" value="Endonuc_Holl"/>
    <property type="match status" value="1"/>
</dbReference>
<evidence type="ECO:0000313" key="2">
    <source>
        <dbReference type="EMBL" id="KKL93072.1"/>
    </source>
</evidence>
<reference evidence="2" key="1">
    <citation type="journal article" date="2015" name="Nature">
        <title>Complex archaea that bridge the gap between prokaryotes and eukaryotes.</title>
        <authorList>
            <person name="Spang A."/>
            <person name="Saw J.H."/>
            <person name="Jorgensen S.L."/>
            <person name="Zaremba-Niedzwiedzka K."/>
            <person name="Martijn J."/>
            <person name="Lind A.E."/>
            <person name="van Eijk R."/>
            <person name="Schleper C."/>
            <person name="Guy L."/>
            <person name="Ettema T.J."/>
        </authorList>
    </citation>
    <scope>NUCLEOTIDE SEQUENCE</scope>
</reference>
<dbReference type="AlphaFoldDB" id="A0A0F9J1I6"/>
<dbReference type="EMBL" id="LAZR01019293">
    <property type="protein sequence ID" value="KKL93072.1"/>
    <property type="molecule type" value="Genomic_DNA"/>
</dbReference>
<organism evidence="2">
    <name type="scientific">marine sediment metagenome</name>
    <dbReference type="NCBI Taxonomy" id="412755"/>
    <lineage>
        <taxon>unclassified sequences</taxon>
        <taxon>metagenomes</taxon>
        <taxon>ecological metagenomes</taxon>
    </lineage>
</organism>
<dbReference type="InterPro" id="IPR019287">
    <property type="entry name" value="Hday_junct_resolvase-rel_dom"/>
</dbReference>
<gene>
    <name evidence="2" type="ORF">LCGC14_1878380</name>
</gene>
<evidence type="ECO:0000259" key="1">
    <source>
        <dbReference type="Pfam" id="PF10107"/>
    </source>
</evidence>
<comment type="caution">
    <text evidence="2">The sequence shown here is derived from an EMBL/GenBank/DDBJ whole genome shotgun (WGS) entry which is preliminary data.</text>
</comment>
<proteinExistence type="predicted"/>
<sequence length="118" mass="13581">SIYSIINIIKKKKLTQQYTKLLSQKKSSEVRLGQISEQIAPFLKGFSYDPRNTKFLGQPIDLISFEQDKVVFIEVKTGKSQLSQKQKNIKSLIEKGKVFWEVFRISGDEIAPENNQDT</sequence>
<name>A0A0F9J1I6_9ZZZZ</name>
<protein>
    <recommendedName>
        <fullName evidence="1">Holliday junction resolvase-related domain-containing protein</fullName>
    </recommendedName>
</protein>
<feature type="domain" description="Holliday junction resolvase-related" evidence="1">
    <location>
        <begin position="24"/>
        <end position="104"/>
    </location>
</feature>